<proteinExistence type="predicted"/>
<dbReference type="AlphaFoldDB" id="A0A0H5Q8I2"/>
<protein>
    <submittedName>
        <fullName evidence="1">Uncharacterized protein</fullName>
    </submittedName>
</protein>
<organism evidence="1">
    <name type="scientific">uncultured prokaryote</name>
    <dbReference type="NCBI Taxonomy" id="198431"/>
    <lineage>
        <taxon>unclassified sequences</taxon>
        <taxon>environmental samples</taxon>
    </lineage>
</organism>
<name>A0A0H5Q8I2_9ZZZZ</name>
<evidence type="ECO:0000313" key="1">
    <source>
        <dbReference type="EMBL" id="CRY97699.1"/>
    </source>
</evidence>
<sequence>MTLLTAQIVLKTKDALPENFVTNTIHIDSHDLEITPGSATSAIADFYSAVRGGLGSSIATVGHEVKWYVTDQPRPNYPFETIAFVLSGPSGTTQQPAEVALCVSYQAQKENGVTQSSRRGRIYLGPLSTPVNEEGRPQTSFRQGVAEAFQQLIFDIKAISGPAGVDDFVIYSPTNGTFASFDNGWIDNAFDTQRRRGLAPSSRITWGLGGLPS</sequence>
<reference evidence="1" key="2">
    <citation type="submission" date="2015-07" db="EMBL/GenBank/DDBJ databases">
        <title>Plasmids, circular viruses and viroids from rat gut.</title>
        <authorList>
            <person name="Jorgensen T.J."/>
            <person name="Hansen M.A."/>
            <person name="Xu Z."/>
            <person name="Tabak M.A."/>
            <person name="Sorensen S.J."/>
            <person name="Hansen L.H."/>
        </authorList>
    </citation>
    <scope>NUCLEOTIDE SEQUENCE</scope>
    <source>
        <strain evidence="1">RGFK1699</strain>
    </source>
</reference>
<reference evidence="1" key="1">
    <citation type="submission" date="2015-06" db="EMBL/GenBank/DDBJ databases">
        <authorList>
            <person name="Joergensen T."/>
        </authorList>
    </citation>
    <scope>NUCLEOTIDE SEQUENCE</scope>
    <source>
        <strain evidence="1">RGFK1699</strain>
    </source>
</reference>
<dbReference type="EMBL" id="LN854202">
    <property type="protein sequence ID" value="CRY97699.1"/>
    <property type="molecule type" value="Genomic_DNA"/>
</dbReference>
<accession>A0A0H5Q8I2</accession>